<sequence length="107" mass="11506">MLEFASLVILTAVLASMIVFALRGRMGVKPANPEQGTLYITGVSPRPDLPGEQYVTITGNLTGPSVPGTVVYGRFTWDTGSWPEIGDLLTVVYPAGKPERWQISRAG</sequence>
<dbReference type="Proteomes" id="UP000702209">
    <property type="component" value="Unassembled WGS sequence"/>
</dbReference>
<gene>
    <name evidence="1" type="ORF">IU459_04695</name>
</gene>
<reference evidence="1 2" key="1">
    <citation type="submission" date="2020-10" db="EMBL/GenBank/DDBJ databases">
        <title>Identification of Nocardia species via Next-generation sequencing and recognition of intraspecies genetic diversity.</title>
        <authorList>
            <person name="Li P."/>
            <person name="Li P."/>
            <person name="Lu B."/>
        </authorList>
    </citation>
    <scope>NUCLEOTIDE SEQUENCE [LARGE SCALE GENOMIC DNA]</scope>
    <source>
        <strain evidence="1 2">BJ06-0157</strain>
    </source>
</reference>
<dbReference type="EMBL" id="JADLQX010000003">
    <property type="protein sequence ID" value="MBF6296841.1"/>
    <property type="molecule type" value="Genomic_DNA"/>
</dbReference>
<organism evidence="1 2">
    <name type="scientific">Nocardia amamiensis</name>
    <dbReference type="NCBI Taxonomy" id="404578"/>
    <lineage>
        <taxon>Bacteria</taxon>
        <taxon>Bacillati</taxon>
        <taxon>Actinomycetota</taxon>
        <taxon>Actinomycetes</taxon>
        <taxon>Mycobacteriales</taxon>
        <taxon>Nocardiaceae</taxon>
        <taxon>Nocardia</taxon>
    </lineage>
</organism>
<proteinExistence type="predicted"/>
<evidence type="ECO:0008006" key="3">
    <source>
        <dbReference type="Google" id="ProtNLM"/>
    </source>
</evidence>
<evidence type="ECO:0000313" key="2">
    <source>
        <dbReference type="Proteomes" id="UP000702209"/>
    </source>
</evidence>
<comment type="caution">
    <text evidence="1">The sequence shown here is derived from an EMBL/GenBank/DDBJ whole genome shotgun (WGS) entry which is preliminary data.</text>
</comment>
<keyword evidence="2" id="KW-1185">Reference proteome</keyword>
<evidence type="ECO:0000313" key="1">
    <source>
        <dbReference type="EMBL" id="MBF6296841.1"/>
    </source>
</evidence>
<dbReference type="RefSeq" id="WP_195128221.1">
    <property type="nucleotide sequence ID" value="NZ_JADLQX010000003.1"/>
</dbReference>
<name>A0ABS0CJR5_9NOCA</name>
<accession>A0ABS0CJR5</accession>
<protein>
    <recommendedName>
        <fullName evidence="3">DUF4131 domain-containing protein</fullName>
    </recommendedName>
</protein>